<gene>
    <name evidence="1" type="ORF">ACFOFO_15145</name>
</gene>
<dbReference type="Proteomes" id="UP001595530">
    <property type="component" value="Unassembled WGS sequence"/>
</dbReference>
<sequence>MSDDACILPKPLSEFSPMPRTSAAGNAETTVSSVLAAGAWRILKKCCLYLTVAASACMTCVHYLTLDAEQAPQEASLTVDISDCFAALRAAFAKRLGSVDTA</sequence>
<evidence type="ECO:0000313" key="1">
    <source>
        <dbReference type="EMBL" id="MFC3109284.1"/>
    </source>
</evidence>
<keyword evidence="2" id="KW-1185">Reference proteome</keyword>
<proteinExistence type="predicted"/>
<dbReference type="RefSeq" id="WP_390324188.1">
    <property type="nucleotide sequence ID" value="NZ_JBHSUQ010000001.1"/>
</dbReference>
<reference evidence="2" key="1">
    <citation type="journal article" date="2019" name="Int. J. Syst. Evol. Microbiol.">
        <title>The Global Catalogue of Microorganisms (GCM) 10K type strain sequencing project: providing services to taxonomists for standard genome sequencing and annotation.</title>
        <authorList>
            <consortium name="The Broad Institute Genomics Platform"/>
            <consortium name="The Broad Institute Genome Sequencing Center for Infectious Disease"/>
            <person name="Wu L."/>
            <person name="Ma J."/>
        </authorList>
    </citation>
    <scope>NUCLEOTIDE SEQUENCE [LARGE SCALE GENOMIC DNA]</scope>
    <source>
        <strain evidence="2">KCTC 42986</strain>
    </source>
</reference>
<comment type="caution">
    <text evidence="1">The sequence shown here is derived from an EMBL/GenBank/DDBJ whole genome shotgun (WGS) entry which is preliminary data.</text>
</comment>
<accession>A0ABV7F2J0</accession>
<name>A0ABV7F2J0_9BURK</name>
<evidence type="ECO:0000313" key="2">
    <source>
        <dbReference type="Proteomes" id="UP001595530"/>
    </source>
</evidence>
<dbReference type="EMBL" id="JBHRTP010000048">
    <property type="protein sequence ID" value="MFC3109284.1"/>
    <property type="molecule type" value="Genomic_DNA"/>
</dbReference>
<organism evidence="1 2">
    <name type="scientific">Undibacterium arcticum</name>
    <dbReference type="NCBI Taxonomy" id="1762892"/>
    <lineage>
        <taxon>Bacteria</taxon>
        <taxon>Pseudomonadati</taxon>
        <taxon>Pseudomonadota</taxon>
        <taxon>Betaproteobacteria</taxon>
        <taxon>Burkholderiales</taxon>
        <taxon>Oxalobacteraceae</taxon>
        <taxon>Undibacterium</taxon>
    </lineage>
</organism>
<protein>
    <submittedName>
        <fullName evidence="1">Uncharacterized protein</fullName>
    </submittedName>
</protein>